<evidence type="ECO:0000313" key="10">
    <source>
        <dbReference type="EMBL" id="KAK3313426.1"/>
    </source>
</evidence>
<dbReference type="Gene3D" id="1.10.3080.10">
    <property type="entry name" value="Clc chloride channel"/>
    <property type="match status" value="1"/>
</dbReference>
<dbReference type="PANTHER" id="PTHR45711:SF3">
    <property type="entry name" value="CLC CHANNEL"/>
    <property type="match status" value="1"/>
</dbReference>
<dbReference type="FunFam" id="1.10.3080.10:FF:000013">
    <property type="entry name" value="Voltage-gated chloride channel (ClcA)"/>
    <property type="match status" value="1"/>
</dbReference>
<evidence type="ECO:0000313" key="11">
    <source>
        <dbReference type="Proteomes" id="UP001283341"/>
    </source>
</evidence>
<dbReference type="CDD" id="cd03684">
    <property type="entry name" value="ClC_3_like"/>
    <property type="match status" value="1"/>
</dbReference>
<dbReference type="PRINTS" id="PR00762">
    <property type="entry name" value="CLCHANNEL"/>
</dbReference>
<keyword evidence="3 9" id="KW-0812">Transmembrane</keyword>
<feature type="compositionally biased region" description="Polar residues" evidence="8">
    <location>
        <begin position="68"/>
        <end position="78"/>
    </location>
</feature>
<reference evidence="10" key="2">
    <citation type="submission" date="2023-06" db="EMBL/GenBank/DDBJ databases">
        <authorList>
            <consortium name="Lawrence Berkeley National Laboratory"/>
            <person name="Haridas S."/>
            <person name="Hensen N."/>
            <person name="Bonometti L."/>
            <person name="Westerberg I."/>
            <person name="Brannstrom I.O."/>
            <person name="Guillou S."/>
            <person name="Cros-Aarteil S."/>
            <person name="Calhoun S."/>
            <person name="Kuo A."/>
            <person name="Mondo S."/>
            <person name="Pangilinan J."/>
            <person name="Riley R."/>
            <person name="Labutti K."/>
            <person name="Andreopoulos B."/>
            <person name="Lipzen A."/>
            <person name="Chen C."/>
            <person name="Yanf M."/>
            <person name="Daum C."/>
            <person name="Ng V."/>
            <person name="Clum A."/>
            <person name="Steindorff A."/>
            <person name="Ohm R."/>
            <person name="Martin F."/>
            <person name="Silar P."/>
            <person name="Natvig D."/>
            <person name="Lalanne C."/>
            <person name="Gautier V."/>
            <person name="Ament-Velasquez S.L."/>
            <person name="Kruys A."/>
            <person name="Hutchinson M.I."/>
            <person name="Powell A.J."/>
            <person name="Barry K."/>
            <person name="Miller A.N."/>
            <person name="Grigoriev I.V."/>
            <person name="Debuchy R."/>
            <person name="Gladieux P."/>
            <person name="Thoren M.H."/>
            <person name="Johannesson H."/>
        </authorList>
    </citation>
    <scope>NUCLEOTIDE SEQUENCE</scope>
    <source>
        <strain evidence="10">CBS 118394</strain>
    </source>
</reference>
<evidence type="ECO:0000256" key="8">
    <source>
        <dbReference type="SAM" id="MobiDB-lite"/>
    </source>
</evidence>
<keyword evidence="2" id="KW-0813">Transport</keyword>
<dbReference type="Proteomes" id="UP001283341">
    <property type="component" value="Unassembled WGS sequence"/>
</dbReference>
<dbReference type="SUPFAM" id="SSF54631">
    <property type="entry name" value="CBS-domain pair"/>
    <property type="match status" value="1"/>
</dbReference>
<evidence type="ECO:0000256" key="6">
    <source>
        <dbReference type="ARBA" id="ARBA00023136"/>
    </source>
</evidence>
<evidence type="ECO:0000256" key="5">
    <source>
        <dbReference type="ARBA" id="ARBA00023065"/>
    </source>
</evidence>
<dbReference type="GO" id="GO:0005886">
    <property type="term" value="C:plasma membrane"/>
    <property type="evidence" value="ECO:0007669"/>
    <property type="project" value="TreeGrafter"/>
</dbReference>
<dbReference type="PANTHER" id="PTHR45711">
    <property type="entry name" value="CHLORIDE CHANNEL PROTEIN"/>
    <property type="match status" value="1"/>
</dbReference>
<dbReference type="Pfam" id="PF00654">
    <property type="entry name" value="Voltage_CLC"/>
    <property type="match status" value="1"/>
</dbReference>
<evidence type="ECO:0000256" key="9">
    <source>
        <dbReference type="SAM" id="Phobius"/>
    </source>
</evidence>
<evidence type="ECO:0000256" key="4">
    <source>
        <dbReference type="ARBA" id="ARBA00022989"/>
    </source>
</evidence>
<feature type="region of interest" description="Disordered" evidence="8">
    <location>
        <begin position="1"/>
        <end position="134"/>
    </location>
</feature>
<organism evidence="10 11">
    <name type="scientific">Apodospora peruviana</name>
    <dbReference type="NCBI Taxonomy" id="516989"/>
    <lineage>
        <taxon>Eukaryota</taxon>
        <taxon>Fungi</taxon>
        <taxon>Dikarya</taxon>
        <taxon>Ascomycota</taxon>
        <taxon>Pezizomycotina</taxon>
        <taxon>Sordariomycetes</taxon>
        <taxon>Sordariomycetidae</taxon>
        <taxon>Sordariales</taxon>
        <taxon>Lasiosphaeriaceae</taxon>
        <taxon>Apodospora</taxon>
    </lineage>
</organism>
<feature type="compositionally biased region" description="Low complexity" evidence="8">
    <location>
        <begin position="27"/>
        <end position="41"/>
    </location>
</feature>
<evidence type="ECO:0000256" key="3">
    <source>
        <dbReference type="ARBA" id="ARBA00022692"/>
    </source>
</evidence>
<feature type="transmembrane region" description="Helical" evidence="9">
    <location>
        <begin position="687"/>
        <end position="712"/>
    </location>
</feature>
<evidence type="ECO:0000256" key="2">
    <source>
        <dbReference type="ARBA" id="ARBA00022448"/>
    </source>
</evidence>
<feature type="transmembrane region" description="Helical" evidence="9">
    <location>
        <begin position="410"/>
        <end position="426"/>
    </location>
</feature>
<dbReference type="GO" id="GO:0005769">
    <property type="term" value="C:early endosome"/>
    <property type="evidence" value="ECO:0007669"/>
    <property type="project" value="TreeGrafter"/>
</dbReference>
<dbReference type="EMBL" id="JAUEDM010000007">
    <property type="protein sequence ID" value="KAK3313426.1"/>
    <property type="molecule type" value="Genomic_DNA"/>
</dbReference>
<comment type="subcellular location">
    <subcellularLocation>
        <location evidence="1">Membrane</location>
        <topology evidence="1">Multi-pass membrane protein</topology>
    </subcellularLocation>
</comment>
<evidence type="ECO:0000256" key="7">
    <source>
        <dbReference type="ARBA" id="ARBA00023214"/>
    </source>
</evidence>
<accession>A0AAE0LZ88</accession>
<dbReference type="AlphaFoldDB" id="A0AAE0LZ88"/>
<keyword evidence="4 9" id="KW-1133">Transmembrane helix</keyword>
<gene>
    <name evidence="10" type="ORF">B0H66DRAFT_351336</name>
</gene>
<comment type="caution">
    <text evidence="10">The sequence shown here is derived from an EMBL/GenBank/DDBJ whole genome shotgun (WGS) entry which is preliminary data.</text>
</comment>
<feature type="transmembrane region" description="Helical" evidence="9">
    <location>
        <begin position="612"/>
        <end position="633"/>
    </location>
</feature>
<keyword evidence="6 9" id="KW-0472">Membrane</keyword>
<keyword evidence="5" id="KW-0406">Ion transport</keyword>
<feature type="compositionally biased region" description="Polar residues" evidence="8">
    <location>
        <begin position="113"/>
        <end position="124"/>
    </location>
</feature>
<dbReference type="InterPro" id="IPR001807">
    <property type="entry name" value="ClC"/>
</dbReference>
<sequence>MAGRRHHQRLRDTTRDNNSNVTPTEESSSQSQNYGSNSQNNLDVAPPDPSIYLSLPNSPISFRRQHPVQHTGTMSRRPSNPDPPDERTSLLGTSRSRIRIQSAHGSPRAPHLSRNQSYADSIRSTQRHHSRANSWGQRLIRALSDRQESSPGLAESKGSLYPDERVWYDQFTSTDWVHDSIADAYRVKALRSRKDFWGRVYVLFDGAQGWILSALVGFVVAVIAYVVDVTESTVFDFKDGYCGLHWYWSEKKCCPHGPCTDWRDWGEVMHGYPLGERWTEFAIYIGCAITLAGLACLLTLTTKTVVPSAYRLTTLDENLAAQAAPLPAQGQGDNDTDENSVSPRQPVGEEQGLPPMIYYSAAGSGVAEVRVILSGFVLHGFLGLKTLIIKTVGLVLSVASGLSLGKEGPYVHIATCVGNIACRLFSKYDRNDAKRREVLSAAAAAGVAVAFGAPLGGVLFGLEEVAYFFPAKTLFRTFFCCITAALTLKFLNPYDTHKIVLFQVRYLIDWEYFEVGSFILVGVLGGAAGAFFIKASRYWAVSFRRIGVVKAHPLLEVVLVALVTGLIGYWNDLTKLPVAKLLYNLAAPCDDRDNNLDNLGLCPESIDDIPPIILNLFAAFLIKGLLTIITFGIKLPAGIYVPSMVVGGLMGRMIGHLMQWIVLAFPSWGVWSQCARMPTVSCIQPGVYGLIAAGSTMCGVTRLSVTLVVILFELTGSLDYVLPFSLAILVAKWTADAIEPLSIYDLLTEMNSYPFLNNKHKPIFTGELAEIVPRVRRERVIDISNSPLVAASSLRTKLEVLHRAGELDGGLPIIRDDILVGLIPAPDLEYALDNLNDEGSSLCLMAHVPSIDDSDDGSPDPTDFTPYIDPAPVALDIRSPMDLVYECFVKLGLRYICILRDGRYAGMVSTLNSLFEGVVLTGEQNRRTKRRLSSICVSWRRRRGVCSDTTLDYSTHYTDSNFGSRFRNATANSRTNTEEGQTASVRLAV</sequence>
<protein>
    <submittedName>
        <fullName evidence="10">Chloride channel</fullName>
    </submittedName>
</protein>
<feature type="transmembrane region" description="Helical" evidence="9">
    <location>
        <begin position="474"/>
        <end position="491"/>
    </location>
</feature>
<feature type="transmembrane region" description="Helical" evidence="9">
    <location>
        <begin position="281"/>
        <end position="301"/>
    </location>
</feature>
<feature type="transmembrane region" description="Helical" evidence="9">
    <location>
        <begin position="200"/>
        <end position="227"/>
    </location>
</feature>
<feature type="transmembrane region" description="Helical" evidence="9">
    <location>
        <begin position="553"/>
        <end position="570"/>
    </location>
</feature>
<keyword evidence="11" id="KW-1185">Reference proteome</keyword>
<feature type="transmembrane region" description="Helical" evidence="9">
    <location>
        <begin position="512"/>
        <end position="533"/>
    </location>
</feature>
<feature type="transmembrane region" description="Helical" evidence="9">
    <location>
        <begin position="653"/>
        <end position="675"/>
    </location>
</feature>
<feature type="transmembrane region" description="Helical" evidence="9">
    <location>
        <begin position="387"/>
        <end position="404"/>
    </location>
</feature>
<name>A0AAE0LZ88_9PEZI</name>
<evidence type="ECO:0000256" key="1">
    <source>
        <dbReference type="ARBA" id="ARBA00004141"/>
    </source>
</evidence>
<dbReference type="SUPFAM" id="SSF81340">
    <property type="entry name" value="Clc chloride channel"/>
    <property type="match status" value="1"/>
</dbReference>
<feature type="transmembrane region" description="Helical" evidence="9">
    <location>
        <begin position="438"/>
        <end position="462"/>
    </location>
</feature>
<feature type="compositionally biased region" description="Polar residues" evidence="8">
    <location>
        <begin position="16"/>
        <end position="26"/>
    </location>
</feature>
<dbReference type="GO" id="GO:0005794">
    <property type="term" value="C:Golgi apparatus"/>
    <property type="evidence" value="ECO:0007669"/>
    <property type="project" value="TreeGrafter"/>
</dbReference>
<keyword evidence="7" id="KW-0868">Chloride</keyword>
<dbReference type="InterPro" id="IPR014743">
    <property type="entry name" value="Cl-channel_core"/>
</dbReference>
<proteinExistence type="predicted"/>
<dbReference type="InterPro" id="IPR046342">
    <property type="entry name" value="CBS_dom_sf"/>
</dbReference>
<feature type="region of interest" description="Disordered" evidence="8">
    <location>
        <begin position="326"/>
        <end position="352"/>
    </location>
</feature>
<dbReference type="GO" id="GO:0005247">
    <property type="term" value="F:voltage-gated chloride channel activity"/>
    <property type="evidence" value="ECO:0007669"/>
    <property type="project" value="TreeGrafter"/>
</dbReference>
<reference evidence="10" key="1">
    <citation type="journal article" date="2023" name="Mol. Phylogenet. Evol.">
        <title>Genome-scale phylogeny and comparative genomics of the fungal order Sordariales.</title>
        <authorList>
            <person name="Hensen N."/>
            <person name="Bonometti L."/>
            <person name="Westerberg I."/>
            <person name="Brannstrom I.O."/>
            <person name="Guillou S."/>
            <person name="Cros-Aarteil S."/>
            <person name="Calhoun S."/>
            <person name="Haridas S."/>
            <person name="Kuo A."/>
            <person name="Mondo S."/>
            <person name="Pangilinan J."/>
            <person name="Riley R."/>
            <person name="LaButti K."/>
            <person name="Andreopoulos B."/>
            <person name="Lipzen A."/>
            <person name="Chen C."/>
            <person name="Yan M."/>
            <person name="Daum C."/>
            <person name="Ng V."/>
            <person name="Clum A."/>
            <person name="Steindorff A."/>
            <person name="Ohm R.A."/>
            <person name="Martin F."/>
            <person name="Silar P."/>
            <person name="Natvig D.O."/>
            <person name="Lalanne C."/>
            <person name="Gautier V."/>
            <person name="Ament-Velasquez S.L."/>
            <person name="Kruys A."/>
            <person name="Hutchinson M.I."/>
            <person name="Powell A.J."/>
            <person name="Barry K."/>
            <person name="Miller A.N."/>
            <person name="Grigoriev I.V."/>
            <person name="Debuchy R."/>
            <person name="Gladieux P."/>
            <person name="Hiltunen Thoren M."/>
            <person name="Johannesson H."/>
        </authorList>
    </citation>
    <scope>NUCLEOTIDE SEQUENCE</scope>
    <source>
        <strain evidence="10">CBS 118394</strain>
    </source>
</reference>